<reference evidence="1 2" key="1">
    <citation type="submission" date="2016-09" db="EMBL/GenBank/DDBJ databases">
        <title>Genomic analysis reveals versatility of anaerobic energy metabolism of Geosporobacter ferrireducens IRF9 of phylum Firmicutes.</title>
        <authorList>
            <person name="Kim S.-J."/>
        </authorList>
    </citation>
    <scope>NUCLEOTIDE SEQUENCE [LARGE SCALE GENOMIC DNA]</scope>
    <source>
        <strain evidence="1 2">IRF9</strain>
    </source>
</reference>
<name>A0A1D8GNU2_9FIRM</name>
<sequence length="139" mass="14937">MPLQVIGNVSYKNYTPAQAFQFAVMELGTSAKDLFALIAEIGITAYASAALKGIAKTAFQTAADPVMTELEIFKAIEAAGLTSSLKTVADTMVKKEQAGLNPGYMIIKWADCQWVSSNGNQYSGVFYGPASIFWSATKY</sequence>
<dbReference type="OrthoDB" id="5901192at2"/>
<organism evidence="1 2">
    <name type="scientific">Geosporobacter ferrireducens</name>
    <dbReference type="NCBI Taxonomy" id="1424294"/>
    <lineage>
        <taxon>Bacteria</taxon>
        <taxon>Bacillati</taxon>
        <taxon>Bacillota</taxon>
        <taxon>Clostridia</taxon>
        <taxon>Peptostreptococcales</taxon>
        <taxon>Thermotaleaceae</taxon>
        <taxon>Geosporobacter</taxon>
    </lineage>
</organism>
<dbReference type="RefSeq" id="WP_069980846.1">
    <property type="nucleotide sequence ID" value="NZ_CP017269.1"/>
</dbReference>
<evidence type="ECO:0000313" key="1">
    <source>
        <dbReference type="EMBL" id="AOT72537.1"/>
    </source>
</evidence>
<evidence type="ECO:0000313" key="2">
    <source>
        <dbReference type="Proteomes" id="UP000095743"/>
    </source>
</evidence>
<dbReference type="KEGG" id="gfe:Gferi_25075"/>
<gene>
    <name evidence="1" type="ORF">Gferi_25075</name>
</gene>
<dbReference type="AlphaFoldDB" id="A0A1D8GNU2"/>
<accession>A0A1D8GNU2</accession>
<protein>
    <submittedName>
        <fullName evidence="1">Uncharacterized protein</fullName>
    </submittedName>
</protein>
<dbReference type="EMBL" id="CP017269">
    <property type="protein sequence ID" value="AOT72537.1"/>
    <property type="molecule type" value="Genomic_DNA"/>
</dbReference>
<proteinExistence type="predicted"/>
<keyword evidence="2" id="KW-1185">Reference proteome</keyword>
<dbReference type="Proteomes" id="UP000095743">
    <property type="component" value="Chromosome"/>
</dbReference>